<evidence type="ECO:0000256" key="2">
    <source>
        <dbReference type="SAM" id="MobiDB-lite"/>
    </source>
</evidence>
<dbReference type="SUPFAM" id="SSF51395">
    <property type="entry name" value="FMN-linked oxidoreductases"/>
    <property type="match status" value="1"/>
</dbReference>
<dbReference type="InterPro" id="IPR013785">
    <property type="entry name" value="Aldolase_TIM"/>
</dbReference>
<reference evidence="5" key="1">
    <citation type="submission" date="2025-08" db="UniProtKB">
        <authorList>
            <consortium name="RefSeq"/>
        </authorList>
    </citation>
    <scope>IDENTIFICATION</scope>
    <source>
        <tissue evidence="5">Gonads</tissue>
    </source>
</reference>
<dbReference type="GO" id="GO:0006537">
    <property type="term" value="P:glutamate biosynthetic process"/>
    <property type="evidence" value="ECO:0007669"/>
    <property type="project" value="InterPro"/>
</dbReference>
<feature type="region of interest" description="Disordered" evidence="2">
    <location>
        <begin position="169"/>
        <end position="191"/>
    </location>
</feature>
<dbReference type="GO" id="GO:0015930">
    <property type="term" value="F:glutamate synthase activity"/>
    <property type="evidence" value="ECO:0007669"/>
    <property type="project" value="InterPro"/>
</dbReference>
<dbReference type="Pfam" id="PF01645">
    <property type="entry name" value="Glu_synthase"/>
    <property type="match status" value="1"/>
</dbReference>
<evidence type="ECO:0000313" key="5">
    <source>
        <dbReference type="RefSeq" id="XP_023930575.1"/>
    </source>
</evidence>
<dbReference type="PANTHER" id="PTHR43100">
    <property type="entry name" value="GLUTAMATE SYNTHASE [NADPH] SMALL CHAIN"/>
    <property type="match status" value="1"/>
</dbReference>
<dbReference type="Gene3D" id="3.20.20.70">
    <property type="entry name" value="Aldolase class I"/>
    <property type="match status" value="2"/>
</dbReference>
<evidence type="ECO:0000313" key="4">
    <source>
        <dbReference type="Proteomes" id="UP000085678"/>
    </source>
</evidence>
<sequence length="221" mass="24381">MILGAQIFEAVGLHEEVIKKCFEGTASRIGGATFRVLAQEVLNRHAYAYSRKEGDNFIITNPGFYHWRQGGEKHMNDPTTIANLQDAARNNNKSAYSKFVESATESTRWCTLRGQLDMRVSKQQVDISEVEPAANIVKRFVTGAMSFGSISLEAHSTLAIAMNRLGGKSNTGEGGESPERYLNEDPQNNTRSAIKQVEGKYGNRRATCRHRQGTIALSLAA</sequence>
<dbReference type="RefSeq" id="XP_023930575.1">
    <property type="nucleotide sequence ID" value="XM_024074807.1"/>
</dbReference>
<keyword evidence="4" id="KW-1185">Reference proteome</keyword>
<feature type="domain" description="Glutamate synthase" evidence="3">
    <location>
        <begin position="74"/>
        <end position="202"/>
    </location>
</feature>
<organism evidence="4 5">
    <name type="scientific">Lingula anatina</name>
    <name type="common">Brachiopod</name>
    <name type="synonym">Lingula unguis</name>
    <dbReference type="NCBI Taxonomy" id="7574"/>
    <lineage>
        <taxon>Eukaryota</taxon>
        <taxon>Metazoa</taxon>
        <taxon>Spiralia</taxon>
        <taxon>Lophotrochozoa</taxon>
        <taxon>Brachiopoda</taxon>
        <taxon>Linguliformea</taxon>
        <taxon>Lingulata</taxon>
        <taxon>Lingulida</taxon>
        <taxon>Linguloidea</taxon>
        <taxon>Lingulidae</taxon>
        <taxon>Lingula</taxon>
    </lineage>
</organism>
<dbReference type="KEGG" id="lak:106173438"/>
<dbReference type="PANTHER" id="PTHR43100:SF1">
    <property type="entry name" value="GLUTAMATE SYNTHASE [NADPH] SMALL CHAIN"/>
    <property type="match status" value="1"/>
</dbReference>
<protein>
    <submittedName>
        <fullName evidence="5">Glutamate synthase 1 [NADH], chloroplastic-like</fullName>
    </submittedName>
</protein>
<dbReference type="OrthoDB" id="6274241at2759"/>
<gene>
    <name evidence="5" type="primary">LOC106173438</name>
</gene>
<dbReference type="Proteomes" id="UP000085678">
    <property type="component" value="Unplaced"/>
</dbReference>
<evidence type="ECO:0000256" key="1">
    <source>
        <dbReference type="ARBA" id="ARBA00009716"/>
    </source>
</evidence>
<proteinExistence type="inferred from homology"/>
<comment type="similarity">
    <text evidence="1">Belongs to the glutamate synthase family.</text>
</comment>
<dbReference type="InParanoid" id="A0A2R2MK55"/>
<dbReference type="InterPro" id="IPR002932">
    <property type="entry name" value="Glu_synthdom"/>
</dbReference>
<name>A0A2R2MK55_LINAN</name>
<evidence type="ECO:0000259" key="3">
    <source>
        <dbReference type="Pfam" id="PF01645"/>
    </source>
</evidence>
<accession>A0A2R2MK55</accession>
<dbReference type="STRING" id="7574.A0A2R2MK55"/>
<dbReference type="AlphaFoldDB" id="A0A2R2MK55"/>
<dbReference type="InterPro" id="IPR051394">
    <property type="entry name" value="Glutamate_Synthase"/>
</dbReference>
<dbReference type="GeneID" id="106173438"/>